<gene>
    <name evidence="1" type="ORF">FIBSPDRAFT_1042956</name>
</gene>
<protein>
    <submittedName>
        <fullName evidence="1">Uncharacterized protein</fullName>
    </submittedName>
</protein>
<dbReference type="Proteomes" id="UP000076532">
    <property type="component" value="Unassembled WGS sequence"/>
</dbReference>
<accession>A0A166M163</accession>
<dbReference type="EMBL" id="KV417532">
    <property type="protein sequence ID" value="KZP23533.1"/>
    <property type="molecule type" value="Genomic_DNA"/>
</dbReference>
<reference evidence="1 2" key="1">
    <citation type="journal article" date="2016" name="Mol. Biol. Evol.">
        <title>Comparative Genomics of Early-Diverging Mushroom-Forming Fungi Provides Insights into the Origins of Lignocellulose Decay Capabilities.</title>
        <authorList>
            <person name="Nagy L.G."/>
            <person name="Riley R."/>
            <person name="Tritt A."/>
            <person name="Adam C."/>
            <person name="Daum C."/>
            <person name="Floudas D."/>
            <person name="Sun H."/>
            <person name="Yadav J.S."/>
            <person name="Pangilinan J."/>
            <person name="Larsson K.H."/>
            <person name="Matsuura K."/>
            <person name="Barry K."/>
            <person name="Labutti K."/>
            <person name="Kuo R."/>
            <person name="Ohm R.A."/>
            <person name="Bhattacharya S.S."/>
            <person name="Shirouzu T."/>
            <person name="Yoshinaga Y."/>
            <person name="Martin F.M."/>
            <person name="Grigoriev I.V."/>
            <person name="Hibbett D.S."/>
        </authorList>
    </citation>
    <scope>NUCLEOTIDE SEQUENCE [LARGE SCALE GENOMIC DNA]</scope>
    <source>
        <strain evidence="1 2">CBS 109695</strain>
    </source>
</reference>
<dbReference type="OrthoDB" id="2897728at2759"/>
<dbReference type="AlphaFoldDB" id="A0A166M163"/>
<name>A0A166M163_9AGAM</name>
<evidence type="ECO:0000313" key="1">
    <source>
        <dbReference type="EMBL" id="KZP23533.1"/>
    </source>
</evidence>
<proteinExistence type="predicted"/>
<evidence type="ECO:0000313" key="2">
    <source>
        <dbReference type="Proteomes" id="UP000076532"/>
    </source>
</evidence>
<organism evidence="1 2">
    <name type="scientific">Athelia psychrophila</name>
    <dbReference type="NCBI Taxonomy" id="1759441"/>
    <lineage>
        <taxon>Eukaryota</taxon>
        <taxon>Fungi</taxon>
        <taxon>Dikarya</taxon>
        <taxon>Basidiomycota</taxon>
        <taxon>Agaricomycotina</taxon>
        <taxon>Agaricomycetes</taxon>
        <taxon>Agaricomycetidae</taxon>
        <taxon>Atheliales</taxon>
        <taxon>Atheliaceae</taxon>
        <taxon>Athelia</taxon>
    </lineage>
</organism>
<keyword evidence="2" id="KW-1185">Reference proteome</keyword>
<sequence length="108" mass="10994">MWNIISVTTATGSGSYILFGGPPGKEIVGPAGPLSHTYVLAFPGLGYIKFIDKGNSVSGPGDWSVQVSGSSTNWFYKGNGTASVSVDASGKYTISGGSNTISGPITPF</sequence>